<dbReference type="AlphaFoldDB" id="A0A7W4VWD7"/>
<accession>A0A7W4VWD7</accession>
<keyword evidence="3" id="KW-0560">Oxidoreductase</keyword>
<evidence type="ECO:0000313" key="7">
    <source>
        <dbReference type="Proteomes" id="UP000589626"/>
    </source>
</evidence>
<evidence type="ECO:0000256" key="3">
    <source>
        <dbReference type="ARBA" id="ARBA00023002"/>
    </source>
</evidence>
<dbReference type="RefSeq" id="WP_183592564.1">
    <property type="nucleotide sequence ID" value="NZ_JACHWR010000002.1"/>
</dbReference>
<reference evidence="6 7" key="1">
    <citation type="submission" date="2020-08" db="EMBL/GenBank/DDBJ databases">
        <title>Sequencing the genomes of 1000 actinobacteria strains.</title>
        <authorList>
            <person name="Klenk H.-P."/>
        </authorList>
    </citation>
    <scope>NUCLEOTIDE SEQUENCE [LARGE SCALE GENOMIC DNA]</scope>
    <source>
        <strain evidence="6 7">DSM 105498</strain>
    </source>
</reference>
<evidence type="ECO:0000256" key="4">
    <source>
        <dbReference type="ARBA" id="ARBA00023033"/>
    </source>
</evidence>
<keyword evidence="4 6" id="KW-0503">Monooxygenase</keyword>
<name>A0A7W4VWD7_9ACTN</name>
<feature type="domain" description="Luciferase-like" evidence="5">
    <location>
        <begin position="14"/>
        <end position="296"/>
    </location>
</feature>
<dbReference type="InterPro" id="IPR011251">
    <property type="entry name" value="Luciferase-like_dom"/>
</dbReference>
<dbReference type="Proteomes" id="UP000589626">
    <property type="component" value="Unassembled WGS sequence"/>
</dbReference>
<evidence type="ECO:0000256" key="2">
    <source>
        <dbReference type="ARBA" id="ARBA00022643"/>
    </source>
</evidence>
<dbReference type="EMBL" id="JACHWR010000002">
    <property type="protein sequence ID" value="MBB3042614.1"/>
    <property type="molecule type" value="Genomic_DNA"/>
</dbReference>
<protein>
    <submittedName>
        <fullName evidence="6">Alkanesulfonate monooxygenase SsuD/methylene tetrahydromethanopterin reductase-like flavin-dependent oxidoreductase (Luciferase family)</fullName>
    </submittedName>
</protein>
<evidence type="ECO:0000256" key="1">
    <source>
        <dbReference type="ARBA" id="ARBA00022630"/>
    </source>
</evidence>
<dbReference type="PANTHER" id="PTHR42847">
    <property type="entry name" value="ALKANESULFONATE MONOOXYGENASE"/>
    <property type="match status" value="1"/>
</dbReference>
<gene>
    <name evidence="6" type="ORF">FHU40_002432</name>
</gene>
<keyword evidence="1" id="KW-0285">Flavoprotein</keyword>
<dbReference type="Gene3D" id="3.20.20.30">
    <property type="entry name" value="Luciferase-like domain"/>
    <property type="match status" value="1"/>
</dbReference>
<comment type="caution">
    <text evidence="6">The sequence shown here is derived from an EMBL/GenBank/DDBJ whole genome shotgun (WGS) entry which is preliminary data.</text>
</comment>
<dbReference type="InterPro" id="IPR050172">
    <property type="entry name" value="SsuD_RutA_monooxygenase"/>
</dbReference>
<dbReference type="Pfam" id="PF00296">
    <property type="entry name" value="Bac_luciferase"/>
    <property type="match status" value="1"/>
</dbReference>
<keyword evidence="2" id="KW-0288">FMN</keyword>
<dbReference type="PANTHER" id="PTHR42847:SF4">
    <property type="entry name" value="ALKANESULFONATE MONOOXYGENASE-RELATED"/>
    <property type="match status" value="1"/>
</dbReference>
<evidence type="ECO:0000259" key="5">
    <source>
        <dbReference type="Pfam" id="PF00296"/>
    </source>
</evidence>
<sequence length="326" mass="35865">MRTGLLLPHFGEHADPEKIVKGSQLAERLGFDSVWVRDHLLFEPHGEFENPDTTFYEALTTLTAIGASTSRLTLGTGALIPFRHPLVLAQQVATMVKLFGPRVILGMGSGNFDHEFEAVGLGGVPRPELVIDNFKILREMWEKDGVGWDEAPFSFADASQSPKPGADAVPLWYCGTTPKSARLAAEFGNGFLPGRIGIDTLRKRIALLREQAELHQRPMSTVGIIPTTSVAASREKALARINVPGLLQWANNAPFWVKPASGRFETVEDLAGVLIYGTPDDIVEQALELKEAGLDHLAFDFRLSFPEWEEQMQMLGEEVLPRLADA</sequence>
<proteinExistence type="predicted"/>
<dbReference type="GO" id="GO:0046306">
    <property type="term" value="P:alkanesulfonate catabolic process"/>
    <property type="evidence" value="ECO:0007669"/>
    <property type="project" value="TreeGrafter"/>
</dbReference>
<organism evidence="6 7">
    <name type="scientific">Nocardioides soli</name>
    <dbReference type="NCBI Taxonomy" id="1036020"/>
    <lineage>
        <taxon>Bacteria</taxon>
        <taxon>Bacillati</taxon>
        <taxon>Actinomycetota</taxon>
        <taxon>Actinomycetes</taxon>
        <taxon>Propionibacteriales</taxon>
        <taxon>Nocardioidaceae</taxon>
        <taxon>Nocardioides</taxon>
    </lineage>
</organism>
<dbReference type="InterPro" id="IPR036661">
    <property type="entry name" value="Luciferase-like_sf"/>
</dbReference>
<evidence type="ECO:0000313" key="6">
    <source>
        <dbReference type="EMBL" id="MBB3042614.1"/>
    </source>
</evidence>
<keyword evidence="7" id="KW-1185">Reference proteome</keyword>
<dbReference type="SUPFAM" id="SSF51679">
    <property type="entry name" value="Bacterial luciferase-like"/>
    <property type="match status" value="1"/>
</dbReference>
<dbReference type="GO" id="GO:0008726">
    <property type="term" value="F:alkanesulfonate monooxygenase activity"/>
    <property type="evidence" value="ECO:0007669"/>
    <property type="project" value="TreeGrafter"/>
</dbReference>